<dbReference type="GO" id="GO:0046872">
    <property type="term" value="F:metal ion binding"/>
    <property type="evidence" value="ECO:0007669"/>
    <property type="project" value="UniProtKB-KW"/>
</dbReference>
<evidence type="ECO:0000313" key="7">
    <source>
        <dbReference type="EMBL" id="MDK6899462.1"/>
    </source>
</evidence>
<evidence type="ECO:0000313" key="14">
    <source>
        <dbReference type="Proteomes" id="UP000254076"/>
    </source>
</evidence>
<reference evidence="8 15" key="2">
    <citation type="journal article" date="2018" name="Emerg. Microbes Infect.">
        <title>Phenotypic and molecular analysis of nontypeable Group B streptococci: identification of cps2a and hybrid cps2a/cps5 Group B streptococcal capsule gene clusters.</title>
        <authorList>
            <person name="Alhhazmi A."/>
            <person name="Tyrrell G.J."/>
        </authorList>
    </citation>
    <scope>NUCLEOTIDE SEQUENCE [LARGE SCALE GENOMIC DNA]</scope>
    <source>
        <strain evidence="8 15">PLGBS17</strain>
    </source>
</reference>
<dbReference type="KEGG" id="sagg:EN73_09850"/>
<dbReference type="InterPro" id="IPR002495">
    <property type="entry name" value="Glyco_trans_8"/>
</dbReference>
<dbReference type="OMA" id="KSLCYHN"/>
<dbReference type="Gene3D" id="3.90.550.10">
    <property type="entry name" value="Spore Coat Polysaccharide Biosynthesis Protein SpsA, Chain A"/>
    <property type="match status" value="1"/>
</dbReference>
<evidence type="ECO:0000313" key="6">
    <source>
        <dbReference type="EMBL" id="KLL35405.1"/>
    </source>
</evidence>
<keyword evidence="3" id="KW-0479">Metal-binding</keyword>
<dbReference type="Proteomes" id="UP000035174">
    <property type="component" value="Unassembled WGS sequence"/>
</dbReference>
<dbReference type="EMBL" id="QHGZ01000205">
    <property type="protein sequence ID" value="RDY79068.1"/>
    <property type="molecule type" value="Genomic_DNA"/>
</dbReference>
<reference evidence="13 14" key="3">
    <citation type="submission" date="2018-06" db="EMBL/GenBank/DDBJ databases">
        <authorList>
            <consortium name="Pathogen Informatics"/>
            <person name="Doyle S."/>
        </authorList>
    </citation>
    <scope>NUCLEOTIDE SEQUENCE [LARGE SCALE GENOMIC DNA]</scope>
    <source>
        <strain evidence="9 13">NCTC8181</strain>
        <strain evidence="10 14">NCTC8185</strain>
    </source>
</reference>
<dbReference type="PANTHER" id="PTHR13778">
    <property type="entry name" value="GLYCOSYLTRANSFERASE 8 DOMAIN-CONTAINING PROTEIN"/>
    <property type="match status" value="1"/>
</dbReference>
<dbReference type="GeneID" id="66886800"/>
<protein>
    <submittedName>
        <fullName evidence="6">Glycosyl hydrolase family 8</fullName>
    </submittedName>
    <submittedName>
        <fullName evidence="9">Glycosyl transferase family protein</fullName>
    </submittedName>
    <submittedName>
        <fullName evidence="7">Glycosyltransferase</fullName>
    </submittedName>
</protein>
<dbReference type="InterPro" id="IPR029044">
    <property type="entry name" value="Nucleotide-diphossugar_trans"/>
</dbReference>
<comment type="caution">
    <text evidence="6">The sequence shown here is derived from an EMBL/GenBank/DDBJ whole genome shotgun (WGS) entry which is preliminary data.</text>
</comment>
<evidence type="ECO:0000313" key="12">
    <source>
        <dbReference type="Proteomes" id="UP000035346"/>
    </source>
</evidence>
<dbReference type="CDD" id="cd04194">
    <property type="entry name" value="GT8_A4GalT_like"/>
    <property type="match status" value="1"/>
</dbReference>
<keyword evidence="4" id="KW-1133">Transmembrane helix</keyword>
<dbReference type="EMBL" id="UHEQ01000004">
    <property type="protein sequence ID" value="SUN13871.1"/>
    <property type="molecule type" value="Genomic_DNA"/>
</dbReference>
<evidence type="ECO:0000313" key="11">
    <source>
        <dbReference type="Proteomes" id="UP000035174"/>
    </source>
</evidence>
<accession>A0A0H1CYU7</accession>
<dbReference type="Proteomes" id="UP000035346">
    <property type="component" value="Unassembled WGS sequence"/>
</dbReference>
<keyword evidence="2 9" id="KW-0808">Transferase</keyword>
<dbReference type="Proteomes" id="UP001230629">
    <property type="component" value="Unassembled WGS sequence"/>
</dbReference>
<dbReference type="Proteomes" id="UP000250200">
    <property type="component" value="Unassembled WGS sequence"/>
</dbReference>
<name>A0A0H1CYU7_STRAG</name>
<evidence type="ECO:0000313" key="10">
    <source>
        <dbReference type="EMBL" id="SUN13871.1"/>
    </source>
</evidence>
<reference evidence="7" key="4">
    <citation type="submission" date="2023-05" db="EMBL/GenBank/DDBJ databases">
        <title>Cataloging the Phylogenetic Diversity of Human Bladder Bacteria.</title>
        <authorList>
            <person name="Du J."/>
        </authorList>
    </citation>
    <scope>NUCLEOTIDE SEQUENCE</scope>
    <source>
        <strain evidence="7">UMB8703</strain>
    </source>
</reference>
<dbReference type="EMBL" id="UAVB01000001">
    <property type="protein sequence ID" value="SQA18264.1"/>
    <property type="molecule type" value="Genomic_DNA"/>
</dbReference>
<dbReference type="Proteomes" id="UP000256718">
    <property type="component" value="Unassembled WGS sequence"/>
</dbReference>
<dbReference type="EMBL" id="LBKL01000097">
    <property type="protein sequence ID" value="KLL35405.1"/>
    <property type="molecule type" value="Genomic_DNA"/>
</dbReference>
<keyword evidence="4" id="KW-0812">Transmembrane</keyword>
<evidence type="ECO:0000313" key="15">
    <source>
        <dbReference type="Proteomes" id="UP000256718"/>
    </source>
</evidence>
<keyword evidence="4" id="KW-0472">Membrane</keyword>
<evidence type="ECO:0000313" key="13">
    <source>
        <dbReference type="Proteomes" id="UP000250200"/>
    </source>
</evidence>
<keyword evidence="1" id="KW-0328">Glycosyltransferase</keyword>
<evidence type="ECO:0000313" key="9">
    <source>
        <dbReference type="EMBL" id="SQA18264.1"/>
    </source>
</evidence>
<sequence>MTYQKTVVLAGDYSYIRQIETTLKSLCVYHENLSIFIFNQDIPQEWFLAMKDRVGQTGNQIQDVKLFHDHLSPKWENKKLNHINYMTYARYFIPQYISADTVLYLDSDLVVTTNLDNLFQISLDNAYLAAVPALFGLGYGFNAGVMVINNQRWRQENMTIKLIEKNQKEIENANEGDQTILNRMFENQVIYLDDTYNFQIGFDMGAAIDGHKFIFDIPITPLPKIIHYISGIKPWQTLSNMRLREVWWHYNLLEWSSIISSKKVFGLDHPIKTQNYRLNFLIVTTSDCIPSISELVTALPDCLFHIAAPTVMSDILISLLAFENIRLHKTYTPPIIDKLLAEADIYLDINVFGKMEGILQKMSQSEKPILTTRECNSQLVPETVFASIDDLINYLQSI</sequence>
<dbReference type="GO" id="GO:0016787">
    <property type="term" value="F:hydrolase activity"/>
    <property type="evidence" value="ECO:0007669"/>
    <property type="project" value="UniProtKB-KW"/>
</dbReference>
<gene>
    <name evidence="9" type="primary">gspA_1</name>
    <name evidence="10" type="synonym">gspA_2</name>
    <name evidence="8" type="ORF">C4618_09680</name>
    <name evidence="9" type="ORF">NCTC8181_01311</name>
    <name evidence="10" type="ORF">NCTC8185_01138</name>
    <name evidence="7" type="ORF">QP229_05580</name>
    <name evidence="6" type="ORF">WA04_10735</name>
    <name evidence="5" type="ORF">WA45_10165</name>
</gene>
<evidence type="ECO:0000313" key="8">
    <source>
        <dbReference type="EMBL" id="RDY79068.1"/>
    </source>
</evidence>
<dbReference type="EMBL" id="JASOIH010000003">
    <property type="protein sequence ID" value="MDK6899462.1"/>
    <property type="molecule type" value="Genomic_DNA"/>
</dbReference>
<dbReference type="PANTHER" id="PTHR13778:SF47">
    <property type="entry name" value="LIPOPOLYSACCHARIDE 1,3-GALACTOSYLTRANSFERASE"/>
    <property type="match status" value="1"/>
</dbReference>
<dbReference type="InterPro" id="IPR050748">
    <property type="entry name" value="Glycosyltrans_8_dom-fam"/>
</dbReference>
<evidence type="ECO:0000256" key="4">
    <source>
        <dbReference type="SAM" id="Phobius"/>
    </source>
</evidence>
<reference evidence="11 12" key="1">
    <citation type="journal article" date="2015" name="PLoS ONE">
        <title>Genomic analysis reveals the molecular basis for capsule loss in the group B streptococcus population.</title>
        <authorList>
            <consortium name="DEVANI Consortium"/>
            <person name="Rosini R."/>
            <person name="Campisi E."/>
            <person name="De Chiara M."/>
            <person name="Tettelin H."/>
            <person name="Rinaudo D."/>
            <person name="Toniolo C."/>
            <person name="Metruccio M."/>
            <person name="Guidotti S."/>
            <person name="Sorensen U.B."/>
            <person name="Kilian M."/>
            <person name="Ramirez M."/>
            <person name="Janulczyk R."/>
            <person name="Donati C."/>
            <person name="Grandi G."/>
            <person name="Margarit I."/>
        </authorList>
    </citation>
    <scope>NUCLEOTIDE SEQUENCE [LARGE SCALE GENOMIC DNA]</scope>
    <source>
        <strain evidence="6 12">DK-B-USS-215</strain>
        <strain evidence="5 11">ES-PW-063</strain>
    </source>
</reference>
<keyword evidence="6" id="KW-0378">Hydrolase</keyword>
<evidence type="ECO:0000256" key="1">
    <source>
        <dbReference type="ARBA" id="ARBA00022676"/>
    </source>
</evidence>
<evidence type="ECO:0000256" key="3">
    <source>
        <dbReference type="ARBA" id="ARBA00022723"/>
    </source>
</evidence>
<dbReference type="EMBL" id="LCVB01000035">
    <property type="protein sequence ID" value="KLJ27741.1"/>
    <property type="molecule type" value="Genomic_DNA"/>
</dbReference>
<dbReference type="SUPFAM" id="SSF53448">
    <property type="entry name" value="Nucleotide-diphospho-sugar transferases"/>
    <property type="match status" value="1"/>
</dbReference>
<dbReference type="Proteomes" id="UP000254076">
    <property type="component" value="Unassembled WGS sequence"/>
</dbReference>
<evidence type="ECO:0000256" key="2">
    <source>
        <dbReference type="ARBA" id="ARBA00022679"/>
    </source>
</evidence>
<dbReference type="GO" id="GO:0016757">
    <property type="term" value="F:glycosyltransferase activity"/>
    <property type="evidence" value="ECO:0007669"/>
    <property type="project" value="UniProtKB-KW"/>
</dbReference>
<dbReference type="RefSeq" id="WP_000222146.1">
    <property type="nucleotide sequence ID" value="NZ_AP018935.1"/>
</dbReference>
<feature type="transmembrane region" description="Helical" evidence="4">
    <location>
        <begin position="126"/>
        <end position="148"/>
    </location>
</feature>
<proteinExistence type="predicted"/>
<evidence type="ECO:0000313" key="5">
    <source>
        <dbReference type="EMBL" id="KLJ27741.1"/>
    </source>
</evidence>
<dbReference type="AlphaFoldDB" id="A0A0H1CYU7"/>
<dbReference type="Pfam" id="PF01501">
    <property type="entry name" value="Glyco_transf_8"/>
    <property type="match status" value="1"/>
</dbReference>
<organism evidence="6 12">
    <name type="scientific">Streptococcus agalactiae</name>
    <dbReference type="NCBI Taxonomy" id="1311"/>
    <lineage>
        <taxon>Bacteria</taxon>
        <taxon>Bacillati</taxon>
        <taxon>Bacillota</taxon>
        <taxon>Bacilli</taxon>
        <taxon>Lactobacillales</taxon>
        <taxon>Streptococcaceae</taxon>
        <taxon>Streptococcus</taxon>
    </lineage>
</organism>